<keyword evidence="3" id="KW-1185">Reference proteome</keyword>
<feature type="domain" description="N-acetyltransferase" evidence="1">
    <location>
        <begin position="9"/>
        <end position="119"/>
    </location>
</feature>
<sequence length="147" mass="16936">MNSPLPSNLELEAVRLKFEKIIHAEPGGELVPYFHFRIIIKNGTDVGHINFKVGNTRHIIMCVGHIGFEIEEKYRGNAYAYYACKALKPLILQHFKKIILTSDPENRPSLKTIEKLGARYLEEIEVPPDDPSYKSGSLRKKRFEWVL</sequence>
<gene>
    <name evidence="2" type="ordered locus">Marme_3888</name>
</gene>
<dbReference type="InterPro" id="IPR016181">
    <property type="entry name" value="Acyl_CoA_acyltransferase"/>
</dbReference>
<dbReference type="InterPro" id="IPR000182">
    <property type="entry name" value="GNAT_dom"/>
</dbReference>
<dbReference type="AlphaFoldDB" id="F2JYG9"/>
<name>F2JYG9_MARM1</name>
<dbReference type="SUPFAM" id="SSF55729">
    <property type="entry name" value="Acyl-CoA N-acyltransferases (Nat)"/>
    <property type="match status" value="1"/>
</dbReference>
<dbReference type="KEGG" id="mme:Marme_3888"/>
<organism evidence="2 3">
    <name type="scientific">Marinomonas mediterranea (strain ATCC 700492 / JCM 21426 / NBRC 103028 / MMB-1)</name>
    <dbReference type="NCBI Taxonomy" id="717774"/>
    <lineage>
        <taxon>Bacteria</taxon>
        <taxon>Pseudomonadati</taxon>
        <taxon>Pseudomonadota</taxon>
        <taxon>Gammaproteobacteria</taxon>
        <taxon>Oceanospirillales</taxon>
        <taxon>Oceanospirillaceae</taxon>
        <taxon>Marinomonas</taxon>
    </lineage>
</organism>
<dbReference type="eggNOG" id="COG3981">
    <property type="taxonomic scope" value="Bacteria"/>
</dbReference>
<accession>F2JYG9</accession>
<proteinExistence type="predicted"/>
<dbReference type="Pfam" id="PF13302">
    <property type="entry name" value="Acetyltransf_3"/>
    <property type="match status" value="1"/>
</dbReference>
<dbReference type="STRING" id="717774.Marme_3888"/>
<evidence type="ECO:0000313" key="3">
    <source>
        <dbReference type="Proteomes" id="UP000001062"/>
    </source>
</evidence>
<keyword evidence="2" id="KW-0808">Transferase</keyword>
<dbReference type="PATRIC" id="fig|717774.3.peg.4007"/>
<reference evidence="2 3" key="1">
    <citation type="journal article" date="2012" name="Stand. Genomic Sci.">
        <title>Complete genome sequence of the melanogenic marine bacterium Marinomonas mediterranea type strain (MMB-1(T)).</title>
        <authorList>
            <person name="Lucas-Elio P."/>
            <person name="Goodwin L."/>
            <person name="Woyke T."/>
            <person name="Pitluck S."/>
            <person name="Nolan M."/>
            <person name="Kyrpides N.C."/>
            <person name="Detter J.C."/>
            <person name="Copeland A."/>
            <person name="Teshima H."/>
            <person name="Bruce D."/>
            <person name="Detter C."/>
            <person name="Tapia R."/>
            <person name="Han S."/>
            <person name="Land M.L."/>
            <person name="Ivanova N."/>
            <person name="Mikhailova N."/>
            <person name="Johnston A.W."/>
            <person name="Sanchez-Amat A."/>
        </authorList>
    </citation>
    <scope>NUCLEOTIDE SEQUENCE [LARGE SCALE GENOMIC DNA]</scope>
    <source>
        <strain evidence="3">ATCC 700492 / JCM 21426 / NBRC 103028 / MMB-1</strain>
    </source>
</reference>
<dbReference type="GO" id="GO:0016747">
    <property type="term" value="F:acyltransferase activity, transferring groups other than amino-acyl groups"/>
    <property type="evidence" value="ECO:0007669"/>
    <property type="project" value="InterPro"/>
</dbReference>
<dbReference type="EMBL" id="CP002583">
    <property type="protein sequence ID" value="ADZ93098.1"/>
    <property type="molecule type" value="Genomic_DNA"/>
</dbReference>
<dbReference type="OrthoDB" id="9804153at2"/>
<protein>
    <submittedName>
        <fullName evidence="2">GCN5-related N-acetyltransferase</fullName>
    </submittedName>
</protein>
<dbReference type="HOGENOM" id="CLU_113231_4_0_6"/>
<evidence type="ECO:0000313" key="2">
    <source>
        <dbReference type="EMBL" id="ADZ93098.1"/>
    </source>
</evidence>
<dbReference type="Proteomes" id="UP000001062">
    <property type="component" value="Chromosome"/>
</dbReference>
<evidence type="ECO:0000259" key="1">
    <source>
        <dbReference type="Pfam" id="PF13302"/>
    </source>
</evidence>
<dbReference type="Gene3D" id="3.40.630.30">
    <property type="match status" value="1"/>
</dbReference>
<dbReference type="RefSeq" id="WP_013663000.1">
    <property type="nucleotide sequence ID" value="NC_015276.1"/>
</dbReference>